<evidence type="ECO:0000256" key="1">
    <source>
        <dbReference type="SAM" id="Phobius"/>
    </source>
</evidence>
<sequence>MIPIFSRFNKSINSFIARFHIPHNCTNCRLALKSAYWLTAFKLFTIYIGSAFCIKRTLNNNVQKYTTRSYSNLCNEVKRL</sequence>
<proteinExistence type="predicted"/>
<dbReference type="WBParaSite" id="Minc3s00152g06201">
    <property type="protein sequence ID" value="Minc3s00152g06201"/>
    <property type="gene ID" value="Minc3s00152g06201"/>
</dbReference>
<reference evidence="3" key="1">
    <citation type="submission" date="2022-11" db="UniProtKB">
        <authorList>
            <consortium name="WormBaseParasite"/>
        </authorList>
    </citation>
    <scope>IDENTIFICATION</scope>
</reference>
<keyword evidence="1" id="KW-1133">Transmembrane helix</keyword>
<evidence type="ECO:0000313" key="3">
    <source>
        <dbReference type="WBParaSite" id="Minc3s00152g06201"/>
    </source>
</evidence>
<protein>
    <submittedName>
        <fullName evidence="3">Uncharacterized protein</fullName>
    </submittedName>
</protein>
<organism evidence="2 3">
    <name type="scientific">Meloidogyne incognita</name>
    <name type="common">Southern root-knot nematode worm</name>
    <name type="synonym">Oxyuris incognita</name>
    <dbReference type="NCBI Taxonomy" id="6306"/>
    <lineage>
        <taxon>Eukaryota</taxon>
        <taxon>Metazoa</taxon>
        <taxon>Ecdysozoa</taxon>
        <taxon>Nematoda</taxon>
        <taxon>Chromadorea</taxon>
        <taxon>Rhabditida</taxon>
        <taxon>Tylenchina</taxon>
        <taxon>Tylenchomorpha</taxon>
        <taxon>Tylenchoidea</taxon>
        <taxon>Meloidogynidae</taxon>
        <taxon>Meloidogyninae</taxon>
        <taxon>Meloidogyne</taxon>
        <taxon>Meloidogyne incognita group</taxon>
    </lineage>
</organism>
<keyword evidence="1" id="KW-0472">Membrane</keyword>
<dbReference type="AlphaFoldDB" id="A0A914KXC8"/>
<keyword evidence="2" id="KW-1185">Reference proteome</keyword>
<dbReference type="Proteomes" id="UP000887563">
    <property type="component" value="Unplaced"/>
</dbReference>
<name>A0A914KXC8_MELIC</name>
<feature type="transmembrane region" description="Helical" evidence="1">
    <location>
        <begin position="35"/>
        <end position="54"/>
    </location>
</feature>
<evidence type="ECO:0000313" key="2">
    <source>
        <dbReference type="Proteomes" id="UP000887563"/>
    </source>
</evidence>
<keyword evidence="1" id="KW-0812">Transmembrane</keyword>
<accession>A0A914KXC8</accession>